<protein>
    <submittedName>
        <fullName evidence="1">Uncharacterized protein</fullName>
    </submittedName>
</protein>
<dbReference type="EMBL" id="LATX01000752">
    <property type="protein sequence ID" value="KTB45179.1"/>
    <property type="molecule type" value="Genomic_DNA"/>
</dbReference>
<dbReference type="AlphaFoldDB" id="A0A0W0G9E7"/>
<dbReference type="Proteomes" id="UP000054988">
    <property type="component" value="Unassembled WGS sequence"/>
</dbReference>
<reference evidence="1 2" key="1">
    <citation type="submission" date="2015-12" db="EMBL/GenBank/DDBJ databases">
        <title>Draft genome sequence of Moniliophthora roreri, the causal agent of frosty pod rot of cacao.</title>
        <authorList>
            <person name="Aime M.C."/>
            <person name="Diaz-Valderrama J.R."/>
            <person name="Kijpornyongpan T."/>
            <person name="Phillips-Mora W."/>
        </authorList>
    </citation>
    <scope>NUCLEOTIDE SEQUENCE [LARGE SCALE GENOMIC DNA]</scope>
    <source>
        <strain evidence="1 2">MCA 2952</strain>
    </source>
</reference>
<comment type="caution">
    <text evidence="1">The sequence shown here is derived from an EMBL/GenBank/DDBJ whole genome shotgun (WGS) entry which is preliminary data.</text>
</comment>
<sequence length="238" mass="26319">MFCGDKHDINNCAKKKARNVKGKASGCAASVDEAPLADKTDGETFHLDFYVIRLDSECNLVLGYNWLTRYNLLIDWAEGSIIFWHLDTSSPPSGDPRPASAESDTSLDAMPPSILPKPHTMLLSPTRKPHKPFWLYKLIYSLPETRAAEGPISIISAAAFLCICNEPGVQQFTLYATDPSTESSGKAGDIELVDMSAVPTLYHEFASIFNEDLSWKLADHREFDLKIELEEGAQPPLS</sequence>
<dbReference type="InterPro" id="IPR021109">
    <property type="entry name" value="Peptidase_aspartic_dom_sf"/>
</dbReference>
<accession>A0A0W0G9E7</accession>
<dbReference type="eggNOG" id="ENOG502S3G3">
    <property type="taxonomic scope" value="Eukaryota"/>
</dbReference>
<evidence type="ECO:0000313" key="1">
    <source>
        <dbReference type="EMBL" id="KTB45179.1"/>
    </source>
</evidence>
<name>A0A0W0G9E7_MONRR</name>
<dbReference type="Gene3D" id="2.40.70.10">
    <property type="entry name" value="Acid Proteases"/>
    <property type="match status" value="1"/>
</dbReference>
<gene>
    <name evidence="1" type="ORF">WG66_2244</name>
</gene>
<evidence type="ECO:0000313" key="2">
    <source>
        <dbReference type="Proteomes" id="UP000054988"/>
    </source>
</evidence>
<organism evidence="1 2">
    <name type="scientific">Moniliophthora roreri</name>
    <name type="common">Frosty pod rot fungus</name>
    <name type="synonym">Monilia roreri</name>
    <dbReference type="NCBI Taxonomy" id="221103"/>
    <lineage>
        <taxon>Eukaryota</taxon>
        <taxon>Fungi</taxon>
        <taxon>Dikarya</taxon>
        <taxon>Basidiomycota</taxon>
        <taxon>Agaricomycotina</taxon>
        <taxon>Agaricomycetes</taxon>
        <taxon>Agaricomycetidae</taxon>
        <taxon>Agaricales</taxon>
        <taxon>Marasmiineae</taxon>
        <taxon>Marasmiaceae</taxon>
        <taxon>Moniliophthora</taxon>
    </lineage>
</organism>
<proteinExistence type="predicted"/>